<dbReference type="Pfam" id="PF05721">
    <property type="entry name" value="PhyH"/>
    <property type="match status" value="1"/>
</dbReference>
<dbReference type="VEuPathDB" id="FungiDB:H310_09271"/>
<accession>A0A3R6V6P7</accession>
<comment type="caution">
    <text evidence="1">The sequence shown here is derived from an EMBL/GenBank/DDBJ whole genome shotgun (WGS) entry which is preliminary data.</text>
</comment>
<protein>
    <recommendedName>
        <fullName evidence="3">Phytanoyl-CoA dioxygenase</fullName>
    </recommendedName>
</protein>
<evidence type="ECO:0008006" key="3">
    <source>
        <dbReference type="Google" id="ProtNLM"/>
    </source>
</evidence>
<name>A0A3R6V6P7_9STRA</name>
<proteinExistence type="predicted"/>
<dbReference type="InterPro" id="IPR051961">
    <property type="entry name" value="Fungal_Metabolite_Diox"/>
</dbReference>
<dbReference type="PANTHER" id="PTHR37563">
    <property type="entry name" value="PHYTANOYL-COA DIOXYGENASE FAMILY PROTEIN (AFU_ORTHOLOGUE AFUA_2G03330)"/>
    <property type="match status" value="1"/>
</dbReference>
<dbReference type="AlphaFoldDB" id="A0A3R6V6P7"/>
<organism evidence="1 2">
    <name type="scientific">Aphanomyces invadans</name>
    <dbReference type="NCBI Taxonomy" id="157072"/>
    <lineage>
        <taxon>Eukaryota</taxon>
        <taxon>Sar</taxon>
        <taxon>Stramenopiles</taxon>
        <taxon>Oomycota</taxon>
        <taxon>Saprolegniomycetes</taxon>
        <taxon>Saprolegniales</taxon>
        <taxon>Verrucalvaceae</taxon>
        <taxon>Aphanomyces</taxon>
    </lineage>
</organism>
<reference evidence="1 2" key="1">
    <citation type="submission" date="2018-08" db="EMBL/GenBank/DDBJ databases">
        <title>Aphanomyces genome sequencing and annotation.</title>
        <authorList>
            <person name="Minardi D."/>
            <person name="Oidtmann B."/>
            <person name="Van Der Giezen M."/>
            <person name="Studholme D.J."/>
        </authorList>
    </citation>
    <scope>NUCLEOTIDE SEQUENCE [LARGE SCALE GENOMIC DNA]</scope>
    <source>
        <strain evidence="1 2">NJM0002</strain>
    </source>
</reference>
<dbReference type="PANTHER" id="PTHR37563:SF2">
    <property type="entry name" value="PHYTANOYL-COA DIOXYGENASE FAMILY PROTEIN (AFU_ORTHOLOGUE AFUA_2G03330)"/>
    <property type="match status" value="1"/>
</dbReference>
<gene>
    <name evidence="1" type="ORF">DYB32_007777</name>
</gene>
<dbReference type="Proteomes" id="UP000285060">
    <property type="component" value="Unassembled WGS sequence"/>
</dbReference>
<dbReference type="Gene3D" id="2.60.120.620">
    <property type="entry name" value="q2cbj1_9rhob like domain"/>
    <property type="match status" value="1"/>
</dbReference>
<keyword evidence="2" id="KW-1185">Reference proteome</keyword>
<sequence>MSVALKDGWACFDDSDDDEGVAETAVHGSATLLAGRIFTEIARHYPARQKAHAVDLVLRPTAVIVANAEMQQLLEQRLTDAGWQLVSDVNKVVDVVVDLVSFAQMSAISGEAAAKIAERLHDRVLPGGLVITEIPSSVSVDWTSELWSTSQTLSSSALMFGSSKFEQFALTRRAAVANPVHYRMDPPTSLALDVERQWIDTVTIGRTYNERQHGVLSVESHERAVRVLRDYGVVILRGLFDPDTVRKWSAAALEDFSDVARILKERHDMDVFKPGEKPPRHNFVEFATREAFRCDLRHTPRLTKLRETHPDPSDRTSREINPRHPVVLAILEDVAQPDGGPLNAGNYGLWNFSFGGPGSRQPLIHGDVGAIVSTPGCFNQKIHADIPHLFNTLDLPPHLLHMFLPACEDGGFDAGQTAFVLESHRLATCARMMAEDGRGVEECVAKTIRPHLGPGDVVVFDCRVLHLGLANTTAARGAEVEGVRRPILYVNWHAPWFEDKKNWEPTSLFQ</sequence>
<dbReference type="InterPro" id="IPR008775">
    <property type="entry name" value="Phytyl_CoA_dOase-like"/>
</dbReference>
<dbReference type="EMBL" id="QUSY01001051">
    <property type="protein sequence ID" value="RHY26259.1"/>
    <property type="molecule type" value="Genomic_DNA"/>
</dbReference>
<dbReference type="SUPFAM" id="SSF51197">
    <property type="entry name" value="Clavaminate synthase-like"/>
    <property type="match status" value="1"/>
</dbReference>
<evidence type="ECO:0000313" key="1">
    <source>
        <dbReference type="EMBL" id="RHY26259.1"/>
    </source>
</evidence>
<evidence type="ECO:0000313" key="2">
    <source>
        <dbReference type="Proteomes" id="UP000285060"/>
    </source>
</evidence>